<dbReference type="PROSITE" id="PS00156">
    <property type="entry name" value="OMPDECASE"/>
    <property type="match status" value="1"/>
</dbReference>
<evidence type="ECO:0000256" key="10">
    <source>
        <dbReference type="PIRSR" id="PIRSR614732-1"/>
    </source>
</evidence>
<dbReference type="EC" id="4.1.1.23" evidence="9"/>
<evidence type="ECO:0000256" key="9">
    <source>
        <dbReference type="HAMAP-Rule" id="MF_01200"/>
    </source>
</evidence>
<comment type="catalytic activity">
    <reaction evidence="7 9 12">
        <text>orotidine 5'-phosphate + H(+) = UMP + CO2</text>
        <dbReference type="Rhea" id="RHEA:11596"/>
        <dbReference type="ChEBI" id="CHEBI:15378"/>
        <dbReference type="ChEBI" id="CHEBI:16526"/>
        <dbReference type="ChEBI" id="CHEBI:57538"/>
        <dbReference type="ChEBI" id="CHEBI:57865"/>
        <dbReference type="EC" id="4.1.1.23"/>
    </reaction>
</comment>
<dbReference type="FunFam" id="3.20.20.70:FF:000015">
    <property type="entry name" value="Orotidine 5'-phosphate decarboxylase"/>
    <property type="match status" value="1"/>
</dbReference>
<evidence type="ECO:0000256" key="1">
    <source>
        <dbReference type="ARBA" id="ARBA00002356"/>
    </source>
</evidence>
<dbReference type="CDD" id="cd04725">
    <property type="entry name" value="OMP_decarboxylase_like"/>
    <property type="match status" value="1"/>
</dbReference>
<feature type="binding site" evidence="9 11">
    <location>
        <position position="129"/>
    </location>
    <ligand>
        <name>substrate</name>
    </ligand>
</feature>
<feature type="active site" description="Proton donor" evidence="9">
    <location>
        <position position="68"/>
    </location>
</feature>
<comment type="pathway">
    <text evidence="2 9 12">Pyrimidine metabolism; UMP biosynthesis via de novo pathway; UMP from orotate: step 2/2.</text>
</comment>
<reference evidence="14" key="1">
    <citation type="submission" date="2022-08" db="EMBL/GenBank/DDBJ databases">
        <title>The genomic sequence of strain Paenibacillus sp. SCIV0701.</title>
        <authorList>
            <person name="Zhao H."/>
        </authorList>
    </citation>
    <scope>NUCLEOTIDE SEQUENCE</scope>
    <source>
        <strain evidence="14">SCIV0701</strain>
    </source>
</reference>
<evidence type="ECO:0000259" key="13">
    <source>
        <dbReference type="SMART" id="SM00934"/>
    </source>
</evidence>
<evidence type="ECO:0000313" key="14">
    <source>
        <dbReference type="EMBL" id="MCR2803671.1"/>
    </source>
</evidence>
<feature type="active site" description="For OMPdecase activity" evidence="10">
    <location>
        <position position="71"/>
    </location>
</feature>
<dbReference type="GO" id="GO:0004590">
    <property type="term" value="F:orotidine-5'-phosphate decarboxylase activity"/>
    <property type="evidence" value="ECO:0007669"/>
    <property type="project" value="UniProtKB-UniRule"/>
</dbReference>
<feature type="domain" description="Orotidine 5'-phosphate decarboxylase" evidence="13">
    <location>
        <begin position="11"/>
        <end position="236"/>
    </location>
</feature>
<feature type="binding site" evidence="9 11">
    <location>
        <position position="200"/>
    </location>
    <ligand>
        <name>substrate</name>
    </ligand>
</feature>
<evidence type="ECO:0000256" key="3">
    <source>
        <dbReference type="ARBA" id="ARBA00011738"/>
    </source>
</evidence>
<evidence type="ECO:0000256" key="11">
    <source>
        <dbReference type="PIRSR" id="PIRSR614732-2"/>
    </source>
</evidence>
<comment type="function">
    <text evidence="1 9">Catalyzes the decarboxylation of orotidine 5'-monophosphate (OMP) to uridine 5'-monophosphate (UMP).</text>
</comment>
<comment type="similarity">
    <text evidence="8 9">Belongs to the OMP decarboxylase family. Type 1 subfamily.</text>
</comment>
<evidence type="ECO:0000313" key="15">
    <source>
        <dbReference type="Proteomes" id="UP001141950"/>
    </source>
</evidence>
<feature type="binding site" evidence="9">
    <location>
        <begin position="66"/>
        <end position="75"/>
    </location>
    <ligand>
        <name>substrate</name>
    </ligand>
</feature>
<sequence>MRLTREEAARRVMVALDYPDAAAAEKLIEELKGIPCYMKVGMQLFYAAGPGFVASLKERGYYVFLDVKMHDIPNTVKGGANSVTKLGVDMFNVHAAGGSSMMEAALEGVDAALSGGTARPSVIAVTQLTSTSQAVLNEQIGIAGTVEEAVIRYAKLANDVGLSGVVASPSEVASIKEACGQAFQTVTPGIRPAGSDVNDQSRIMTPGDALRQGTDYMVIGRPITAAPSPRHSLESIIEELISFE</sequence>
<dbReference type="NCBIfam" id="NF001273">
    <property type="entry name" value="PRK00230.1"/>
    <property type="match status" value="1"/>
</dbReference>
<comment type="caution">
    <text evidence="14">The sequence shown here is derived from an EMBL/GenBank/DDBJ whole genome shotgun (WGS) entry which is preliminary data.</text>
</comment>
<dbReference type="Pfam" id="PF00215">
    <property type="entry name" value="OMPdecase"/>
    <property type="match status" value="1"/>
</dbReference>
<keyword evidence="4 9" id="KW-0210">Decarboxylase</keyword>
<feature type="binding site" evidence="9 11">
    <location>
        <position position="39"/>
    </location>
    <ligand>
        <name>substrate</name>
    </ligand>
</feature>
<dbReference type="RefSeq" id="WP_257444178.1">
    <property type="nucleotide sequence ID" value="NZ_JANIPJ010000004.1"/>
</dbReference>
<dbReference type="Proteomes" id="UP001141950">
    <property type="component" value="Unassembled WGS sequence"/>
</dbReference>
<dbReference type="GO" id="GO:0005829">
    <property type="term" value="C:cytosol"/>
    <property type="evidence" value="ECO:0007669"/>
    <property type="project" value="TreeGrafter"/>
</dbReference>
<dbReference type="SMART" id="SM00934">
    <property type="entry name" value="OMPdecase"/>
    <property type="match status" value="1"/>
</dbReference>
<keyword evidence="6 9" id="KW-0456">Lyase</keyword>
<feature type="binding site" evidence="9 11">
    <location>
        <position position="191"/>
    </location>
    <ligand>
        <name>substrate</name>
    </ligand>
</feature>
<dbReference type="PANTHER" id="PTHR32119:SF2">
    <property type="entry name" value="OROTIDINE 5'-PHOSPHATE DECARBOXYLASE"/>
    <property type="match status" value="1"/>
</dbReference>
<keyword evidence="5 9" id="KW-0665">Pyrimidine biosynthesis</keyword>
<dbReference type="InterPro" id="IPR018089">
    <property type="entry name" value="OMPdecase_AS"/>
</dbReference>
<dbReference type="Gene3D" id="3.20.20.70">
    <property type="entry name" value="Aldolase class I"/>
    <property type="match status" value="1"/>
</dbReference>
<feature type="binding site" evidence="9 11">
    <location>
        <position position="17"/>
    </location>
    <ligand>
        <name>substrate</name>
    </ligand>
</feature>
<dbReference type="InterPro" id="IPR047596">
    <property type="entry name" value="OMPdecase_bac"/>
</dbReference>
<feature type="active site" description="For OMPdecase activity" evidence="10">
    <location>
        <position position="68"/>
    </location>
</feature>
<evidence type="ECO:0000256" key="5">
    <source>
        <dbReference type="ARBA" id="ARBA00022975"/>
    </source>
</evidence>
<proteinExistence type="inferred from homology"/>
<evidence type="ECO:0000256" key="8">
    <source>
        <dbReference type="ARBA" id="ARBA00061012"/>
    </source>
</evidence>
<dbReference type="InterPro" id="IPR011060">
    <property type="entry name" value="RibuloseP-bd_barrel"/>
</dbReference>
<dbReference type="GO" id="GO:0006207">
    <property type="term" value="P:'de novo' pyrimidine nucleobase biosynthetic process"/>
    <property type="evidence" value="ECO:0007669"/>
    <property type="project" value="InterPro"/>
</dbReference>
<dbReference type="GO" id="GO:0044205">
    <property type="term" value="P:'de novo' UMP biosynthetic process"/>
    <property type="evidence" value="ECO:0007669"/>
    <property type="project" value="UniProtKB-UniRule"/>
</dbReference>
<dbReference type="PANTHER" id="PTHR32119">
    <property type="entry name" value="OROTIDINE 5'-PHOSPHATE DECARBOXYLASE"/>
    <property type="match status" value="1"/>
</dbReference>
<gene>
    <name evidence="9 14" type="primary">pyrF</name>
    <name evidence="14" type="ORF">NQZ67_07220</name>
</gene>
<feature type="binding site" evidence="9 11">
    <location>
        <position position="220"/>
    </location>
    <ligand>
        <name>substrate</name>
    </ligand>
</feature>
<evidence type="ECO:0000256" key="12">
    <source>
        <dbReference type="RuleBase" id="RU000512"/>
    </source>
</evidence>
<dbReference type="SUPFAM" id="SSF51366">
    <property type="entry name" value="Ribulose-phoshate binding barrel"/>
    <property type="match status" value="1"/>
</dbReference>
<keyword evidence="15" id="KW-1185">Reference proteome</keyword>
<organism evidence="14 15">
    <name type="scientific">Paenibacillus soyae</name>
    <dbReference type="NCBI Taxonomy" id="2969249"/>
    <lineage>
        <taxon>Bacteria</taxon>
        <taxon>Bacillati</taxon>
        <taxon>Bacillota</taxon>
        <taxon>Bacilli</taxon>
        <taxon>Bacillales</taxon>
        <taxon>Paenibacillaceae</taxon>
        <taxon>Paenibacillus</taxon>
    </lineage>
</organism>
<evidence type="ECO:0000256" key="2">
    <source>
        <dbReference type="ARBA" id="ARBA00004861"/>
    </source>
</evidence>
<dbReference type="InterPro" id="IPR001754">
    <property type="entry name" value="OMPdeCOase_dom"/>
</dbReference>
<dbReference type="EMBL" id="JANIPJ010000004">
    <property type="protein sequence ID" value="MCR2803671.1"/>
    <property type="molecule type" value="Genomic_DNA"/>
</dbReference>
<dbReference type="InterPro" id="IPR014732">
    <property type="entry name" value="OMPdecase"/>
</dbReference>
<accession>A0A9X2MPZ5</accession>
<dbReference type="InterPro" id="IPR013785">
    <property type="entry name" value="Aldolase_TIM"/>
</dbReference>
<name>A0A9X2MPZ5_9BACL</name>
<dbReference type="AlphaFoldDB" id="A0A9X2MPZ5"/>
<feature type="active site" description="For OMPdecase activity" evidence="10">
    <location>
        <position position="66"/>
    </location>
</feature>
<feature type="binding site" evidence="9 11">
    <location>
        <position position="221"/>
    </location>
    <ligand>
        <name>substrate</name>
    </ligand>
</feature>
<evidence type="ECO:0000256" key="6">
    <source>
        <dbReference type="ARBA" id="ARBA00023239"/>
    </source>
</evidence>
<dbReference type="NCBIfam" id="TIGR01740">
    <property type="entry name" value="pyrF"/>
    <property type="match status" value="1"/>
</dbReference>
<protein>
    <recommendedName>
        <fullName evidence="9">Orotidine 5'-phosphate decarboxylase</fullName>
        <ecNumber evidence="9">4.1.1.23</ecNumber>
    </recommendedName>
    <alternativeName>
        <fullName evidence="9">OMP decarboxylase</fullName>
        <shortName evidence="9">OMPDCase</shortName>
        <shortName evidence="9">OMPdecase</shortName>
    </alternativeName>
</protein>
<evidence type="ECO:0000256" key="4">
    <source>
        <dbReference type="ARBA" id="ARBA00022793"/>
    </source>
</evidence>
<evidence type="ECO:0000256" key="7">
    <source>
        <dbReference type="ARBA" id="ARBA00049157"/>
    </source>
</evidence>
<comment type="subunit">
    <text evidence="3 9">Homodimer.</text>
</comment>
<dbReference type="HAMAP" id="MF_01200_B">
    <property type="entry name" value="OMPdecase_type1_B"/>
    <property type="match status" value="1"/>
</dbReference>